<dbReference type="Proteomes" id="UP000310760">
    <property type="component" value="Unassembled WGS sequence"/>
</dbReference>
<gene>
    <name evidence="1" type="ORF">E5339_07955</name>
</gene>
<comment type="caution">
    <text evidence="1">The sequence shown here is derived from an EMBL/GenBank/DDBJ whole genome shotgun (WGS) entry which is preliminary data.</text>
</comment>
<dbReference type="AlphaFoldDB" id="A0A4S2FP62"/>
<name>A0A4S2FP62_9BACT</name>
<dbReference type="EMBL" id="SRYJ01000015">
    <property type="protein sequence ID" value="TGY70867.1"/>
    <property type="molecule type" value="Genomic_DNA"/>
</dbReference>
<protein>
    <submittedName>
        <fullName evidence="1">Uncharacterized protein</fullName>
    </submittedName>
</protein>
<proteinExistence type="predicted"/>
<accession>A0A4S2FP62</accession>
<organism evidence="1 2">
    <name type="scientific">Phocaeicola sartorii</name>
    <dbReference type="NCBI Taxonomy" id="671267"/>
    <lineage>
        <taxon>Bacteria</taxon>
        <taxon>Pseudomonadati</taxon>
        <taxon>Bacteroidota</taxon>
        <taxon>Bacteroidia</taxon>
        <taxon>Bacteroidales</taxon>
        <taxon>Bacteroidaceae</taxon>
        <taxon>Phocaeicola</taxon>
    </lineage>
</organism>
<reference evidence="1 2" key="1">
    <citation type="submission" date="2019-04" db="EMBL/GenBank/DDBJ databases">
        <title>Microbes associate with the intestines of laboratory mice.</title>
        <authorList>
            <person name="Navarre W."/>
            <person name="Wong E."/>
            <person name="Huang K."/>
            <person name="Tropini C."/>
            <person name="Ng K."/>
            <person name="Yu B."/>
        </authorList>
    </citation>
    <scope>NUCLEOTIDE SEQUENCE [LARGE SCALE GENOMIC DNA]</scope>
    <source>
        <strain evidence="1 2">NM22_B1</strain>
    </source>
</reference>
<evidence type="ECO:0000313" key="1">
    <source>
        <dbReference type="EMBL" id="TGY70867.1"/>
    </source>
</evidence>
<sequence>MRTISQISDELEKLYSELDIVHSISEESVRLTFNAECKGKYISLLNEEIDSLENELEEVERYHGRKRNFVRTADLPFLCW</sequence>
<evidence type="ECO:0000313" key="2">
    <source>
        <dbReference type="Proteomes" id="UP000310760"/>
    </source>
</evidence>
<dbReference type="RefSeq" id="WP_135951152.1">
    <property type="nucleotide sequence ID" value="NZ_SRYJ01000015.1"/>
</dbReference>